<keyword evidence="10 20" id="KW-1133">Transmembrane helix</keyword>
<dbReference type="KEGG" id="ebz:J7S26_03895"/>
<keyword evidence="7 17" id="KW-0547">Nucleotide-binding</keyword>
<evidence type="ECO:0000256" key="17">
    <source>
        <dbReference type="PIRSR" id="PIRSR600829-3"/>
    </source>
</evidence>
<sequence>MASSDGGRTCAPANPSEPDAGAGGCADEGFVRNADSKSARAPYDLACAFRNAGAGVRYAFSSQRNMKIHAAVGVAALLLGAVLGISPLEWAVVAVCIGVVFAAECVNTAIESVVDLVSPDYHILAKHAKDAAAGAVLVCAVASVVVAALIFVPALASLF</sequence>
<evidence type="ECO:0000256" key="6">
    <source>
        <dbReference type="ARBA" id="ARBA00022692"/>
    </source>
</evidence>
<feature type="binding site" evidence="16">
    <location>
        <position position="104"/>
    </location>
    <ligand>
        <name>substrate</name>
    </ligand>
</feature>
<dbReference type="Proteomes" id="UP000636394">
    <property type="component" value="Unassembled WGS sequence"/>
</dbReference>
<keyword evidence="13" id="KW-0594">Phospholipid biosynthesis</keyword>
<keyword evidence="11" id="KW-0443">Lipid metabolism</keyword>
<dbReference type="EMBL" id="WPCR01000003">
    <property type="protein sequence ID" value="NHM13686.1"/>
    <property type="molecule type" value="Genomic_DNA"/>
</dbReference>
<keyword evidence="23" id="KW-1185">Reference proteome</keyword>
<name>A0A9E6SUZ8_9ACTN</name>
<evidence type="ECO:0000256" key="16">
    <source>
        <dbReference type="PIRSR" id="PIRSR600829-2"/>
    </source>
</evidence>
<dbReference type="PANTHER" id="PTHR34299:SF1">
    <property type="entry name" value="DIACYLGLYCEROL KINASE"/>
    <property type="match status" value="1"/>
</dbReference>
<evidence type="ECO:0000313" key="23">
    <source>
        <dbReference type="Proteomes" id="UP000636394"/>
    </source>
</evidence>
<dbReference type="GO" id="GO:0005524">
    <property type="term" value="F:ATP binding"/>
    <property type="evidence" value="ECO:0007669"/>
    <property type="project" value="UniProtKB-KW"/>
</dbReference>
<evidence type="ECO:0000256" key="10">
    <source>
        <dbReference type="ARBA" id="ARBA00022989"/>
    </source>
</evidence>
<dbReference type="PROSITE" id="PS01069">
    <property type="entry name" value="DAGK_PROKAR"/>
    <property type="match status" value="1"/>
</dbReference>
<evidence type="ECO:0000256" key="13">
    <source>
        <dbReference type="ARBA" id="ARBA00023209"/>
    </source>
</evidence>
<dbReference type="GO" id="GO:0016301">
    <property type="term" value="F:kinase activity"/>
    <property type="evidence" value="ECO:0007669"/>
    <property type="project" value="UniProtKB-KW"/>
</dbReference>
<evidence type="ECO:0000256" key="8">
    <source>
        <dbReference type="ARBA" id="ARBA00022777"/>
    </source>
</evidence>
<comment type="subcellular location">
    <subcellularLocation>
        <location evidence="1">Cell membrane</location>
        <topology evidence="1">Multi-pass membrane protein</topology>
    </subcellularLocation>
</comment>
<dbReference type="GO" id="GO:0008654">
    <property type="term" value="P:phospholipid biosynthetic process"/>
    <property type="evidence" value="ECO:0007669"/>
    <property type="project" value="UniProtKB-KW"/>
</dbReference>
<feature type="transmembrane region" description="Helical" evidence="20">
    <location>
        <begin position="131"/>
        <end position="156"/>
    </location>
</feature>
<organism evidence="22 24">
    <name type="scientific">Xiamenia xianingshaonis</name>
    <dbReference type="NCBI Taxonomy" id="2682776"/>
    <lineage>
        <taxon>Bacteria</taxon>
        <taxon>Bacillati</taxon>
        <taxon>Actinomycetota</taxon>
        <taxon>Coriobacteriia</taxon>
        <taxon>Eggerthellales</taxon>
        <taxon>Eggerthellaceae</taxon>
        <taxon>Xiamenia</taxon>
    </lineage>
</organism>
<reference evidence="22" key="2">
    <citation type="submission" date="2021-04" db="EMBL/GenBank/DDBJ databases">
        <title>Novel species in family Eggerthellaceae.</title>
        <authorList>
            <person name="Zhang G."/>
        </authorList>
    </citation>
    <scope>NUCLEOTIDE SEQUENCE</scope>
    <source>
        <strain evidence="22">Zg-886</strain>
    </source>
</reference>
<evidence type="ECO:0000256" key="7">
    <source>
        <dbReference type="ARBA" id="ARBA00022741"/>
    </source>
</evidence>
<evidence type="ECO:0000256" key="18">
    <source>
        <dbReference type="PIRSR" id="PIRSR600829-4"/>
    </source>
</evidence>
<dbReference type="InterPro" id="IPR033717">
    <property type="entry name" value="UDPK"/>
</dbReference>
<keyword evidence="18" id="KW-0460">Magnesium</keyword>
<dbReference type="InterPro" id="IPR000829">
    <property type="entry name" value="DAGK"/>
</dbReference>
<evidence type="ECO:0000256" key="19">
    <source>
        <dbReference type="SAM" id="MobiDB-lite"/>
    </source>
</evidence>
<evidence type="ECO:0000256" key="3">
    <source>
        <dbReference type="ARBA" id="ARBA00022475"/>
    </source>
</evidence>
<keyword evidence="8 22" id="KW-0418">Kinase</keyword>
<evidence type="ECO:0000256" key="2">
    <source>
        <dbReference type="ARBA" id="ARBA00005967"/>
    </source>
</evidence>
<dbReference type="EMBL" id="CP072829">
    <property type="protein sequence ID" value="QTU85056.1"/>
    <property type="molecule type" value="Genomic_DNA"/>
</dbReference>
<dbReference type="Gene3D" id="1.10.287.3610">
    <property type="match status" value="1"/>
</dbReference>
<gene>
    <name evidence="21" type="ORF">GMI68_02675</name>
    <name evidence="22" type="ORF">J7S26_03895</name>
</gene>
<accession>A0A9E6SUZ8</accession>
<dbReference type="GO" id="GO:0005886">
    <property type="term" value="C:plasma membrane"/>
    <property type="evidence" value="ECO:0007669"/>
    <property type="project" value="UniProtKB-SubCell"/>
</dbReference>
<feature type="active site" description="Proton acceptor" evidence="15">
    <location>
        <position position="104"/>
    </location>
</feature>
<evidence type="ECO:0000256" key="20">
    <source>
        <dbReference type="SAM" id="Phobius"/>
    </source>
</evidence>
<feature type="binding site" evidence="17">
    <location>
        <position position="111"/>
    </location>
    <ligand>
        <name>ATP</name>
        <dbReference type="ChEBI" id="CHEBI:30616"/>
    </ligand>
</feature>
<evidence type="ECO:0000256" key="15">
    <source>
        <dbReference type="PIRSR" id="PIRSR600829-1"/>
    </source>
</evidence>
<evidence type="ECO:0000256" key="4">
    <source>
        <dbReference type="ARBA" id="ARBA00022516"/>
    </source>
</evidence>
<keyword evidence="12 20" id="KW-0472">Membrane</keyword>
<dbReference type="AlphaFoldDB" id="A0A9E6SUZ8"/>
<feature type="region of interest" description="Disordered" evidence="19">
    <location>
        <begin position="1"/>
        <end position="22"/>
    </location>
</feature>
<keyword evidence="5" id="KW-0808">Transferase</keyword>
<evidence type="ECO:0000256" key="5">
    <source>
        <dbReference type="ARBA" id="ARBA00022679"/>
    </source>
</evidence>
<evidence type="ECO:0000256" key="9">
    <source>
        <dbReference type="ARBA" id="ARBA00022840"/>
    </source>
</evidence>
<dbReference type="CDD" id="cd14265">
    <property type="entry name" value="UDPK_IM_like"/>
    <property type="match status" value="1"/>
</dbReference>
<protein>
    <submittedName>
        <fullName evidence="22">Diacylglycerol kinase family protein</fullName>
    </submittedName>
</protein>
<dbReference type="Pfam" id="PF01219">
    <property type="entry name" value="DAGK_prokar"/>
    <property type="match status" value="1"/>
</dbReference>
<dbReference type="GO" id="GO:0046872">
    <property type="term" value="F:metal ion binding"/>
    <property type="evidence" value="ECO:0007669"/>
    <property type="project" value="UniProtKB-KW"/>
</dbReference>
<evidence type="ECO:0000256" key="12">
    <source>
        <dbReference type="ARBA" id="ARBA00023136"/>
    </source>
</evidence>
<evidence type="ECO:0000256" key="11">
    <source>
        <dbReference type="ARBA" id="ARBA00023098"/>
    </source>
</evidence>
<keyword evidence="4" id="KW-0444">Lipid biosynthesis</keyword>
<proteinExistence type="inferred from homology"/>
<comment type="similarity">
    <text evidence="2">Belongs to the bacterial diacylglycerol kinase family.</text>
</comment>
<reference evidence="21 23" key="1">
    <citation type="submission" date="2019-11" db="EMBL/GenBank/DDBJ databases">
        <title>Eggerthellaceae novel genus isolated from the rectal contents of marmort.</title>
        <authorList>
            <person name="Zhang G."/>
        </authorList>
    </citation>
    <scope>NUCLEOTIDE SEQUENCE [LARGE SCALE GENOMIC DNA]</scope>
    <source>
        <strain evidence="21">Zg-886</strain>
        <strain evidence="23">zg-886</strain>
    </source>
</reference>
<keyword evidence="14" id="KW-1208">Phospholipid metabolism</keyword>
<feature type="transmembrane region" description="Helical" evidence="20">
    <location>
        <begin position="91"/>
        <end position="110"/>
    </location>
</feature>
<evidence type="ECO:0000313" key="24">
    <source>
        <dbReference type="Proteomes" id="UP000671910"/>
    </source>
</evidence>
<evidence type="ECO:0000256" key="1">
    <source>
        <dbReference type="ARBA" id="ARBA00004651"/>
    </source>
</evidence>
<keyword evidence="9 17" id="KW-0067">ATP-binding</keyword>
<evidence type="ECO:0000256" key="14">
    <source>
        <dbReference type="ARBA" id="ARBA00023264"/>
    </source>
</evidence>
<dbReference type="Proteomes" id="UP000671910">
    <property type="component" value="Chromosome"/>
</dbReference>
<keyword evidence="18" id="KW-0479">Metal-binding</keyword>
<dbReference type="RefSeq" id="WP_166338700.1">
    <property type="nucleotide sequence ID" value="NZ_CP072829.1"/>
</dbReference>
<comment type="cofactor">
    <cofactor evidence="18">
        <name>Mg(2+)</name>
        <dbReference type="ChEBI" id="CHEBI:18420"/>
    </cofactor>
    <text evidence="18">Mn(2+), Zn(2+), Cd(2+) and Co(2+) support activity to lesser extents.</text>
</comment>
<keyword evidence="3" id="KW-1003">Cell membrane</keyword>
<feature type="binding site" evidence="17">
    <location>
        <begin position="129"/>
        <end position="130"/>
    </location>
    <ligand>
        <name>ATP</name>
        <dbReference type="ChEBI" id="CHEBI:30616"/>
    </ligand>
</feature>
<feature type="binding site" evidence="18">
    <location>
        <position position="111"/>
    </location>
    <ligand>
        <name>a divalent metal cation</name>
        <dbReference type="ChEBI" id="CHEBI:60240"/>
    </ligand>
</feature>
<evidence type="ECO:0000313" key="22">
    <source>
        <dbReference type="EMBL" id="QTU85056.1"/>
    </source>
</evidence>
<evidence type="ECO:0000313" key="21">
    <source>
        <dbReference type="EMBL" id="NHM13686.1"/>
    </source>
</evidence>
<keyword evidence="6 20" id="KW-0812">Transmembrane</keyword>
<feature type="transmembrane region" description="Helical" evidence="20">
    <location>
        <begin position="68"/>
        <end position="85"/>
    </location>
</feature>
<dbReference type="InterPro" id="IPR036945">
    <property type="entry name" value="DAGK_sf"/>
</dbReference>
<dbReference type="PANTHER" id="PTHR34299">
    <property type="entry name" value="DIACYLGLYCEROL KINASE"/>
    <property type="match status" value="1"/>
</dbReference>